<feature type="signal peptide" evidence="1">
    <location>
        <begin position="1"/>
        <end position="20"/>
    </location>
</feature>
<dbReference type="InterPro" id="IPR048799">
    <property type="entry name" value="P68_RBP_TagC-like_beta-prop"/>
</dbReference>
<reference evidence="4" key="1">
    <citation type="journal article" date="2019" name="Int. J. Syst. Evol. Microbiol.">
        <title>The Global Catalogue of Microorganisms (GCM) 10K type strain sequencing project: providing services to taxonomists for standard genome sequencing and annotation.</title>
        <authorList>
            <consortium name="The Broad Institute Genomics Platform"/>
            <consortium name="The Broad Institute Genome Sequencing Center for Infectious Disease"/>
            <person name="Wu L."/>
            <person name="Ma J."/>
        </authorList>
    </citation>
    <scope>NUCLEOTIDE SEQUENCE [LARGE SCALE GENOMIC DNA]</scope>
    <source>
        <strain evidence="4">CGMCC 4.7035</strain>
    </source>
</reference>
<feature type="domain" description="P68 RBP/TagC-like beta-propeller" evidence="2">
    <location>
        <begin position="23"/>
        <end position="248"/>
    </location>
</feature>
<name>A0ABV7S8L8_9ACTN</name>
<organism evidence="3 4">
    <name type="scientific">Streptomyces yaanensis</name>
    <dbReference type="NCBI Taxonomy" id="1142239"/>
    <lineage>
        <taxon>Bacteria</taxon>
        <taxon>Bacillati</taxon>
        <taxon>Actinomycetota</taxon>
        <taxon>Actinomycetes</taxon>
        <taxon>Kitasatosporales</taxon>
        <taxon>Streptomycetaceae</taxon>
        <taxon>Streptomyces</taxon>
    </lineage>
</organism>
<feature type="chain" id="PRO_5045101713" description="P68 RBP/TagC-like beta-propeller domain-containing protein" evidence="1">
    <location>
        <begin position="21"/>
        <end position="394"/>
    </location>
</feature>
<protein>
    <recommendedName>
        <fullName evidence="2">P68 RBP/TagC-like beta-propeller domain-containing protein</fullName>
    </recommendedName>
</protein>
<evidence type="ECO:0000313" key="4">
    <source>
        <dbReference type="Proteomes" id="UP001595701"/>
    </source>
</evidence>
<dbReference type="Proteomes" id="UP001595701">
    <property type="component" value="Unassembled WGS sequence"/>
</dbReference>
<sequence>MIKLAAVTPPLLAGATLASAASVAQSVYWESVDQYWYVCQPDSTPEDLYRVTVSRLTADGALVDKMSIGRAGHGANLGVERDATGIYLWTDAVPSGGWATAVARIPYVANGTADASDASVVRTPRTGVYRVSATIDPTRRQLIFRWQSNDVASPQATGGIDRYDLAAAAAGTFTRLQTMSYGASGKTLQGYTSLGDYVYHLYGDQNQDNVTVTCMDWASGTVLQSQHITAFAGLPYREAEGICVFQNSPDDPAATVAFGIPARTDAGVRQLNLARFPHPGTNPWVPIPYSTTLYKPNSDNYIPQYRLAGDQVFLHFSLSKVDGTAWAQGETLFQLPLRARPDRTQRLLGVVSGAAVTADTMAVRFEVTTDGKVSVWDERTLVGWIGGDVSFWVC</sequence>
<keyword evidence="4" id="KW-1185">Reference proteome</keyword>
<accession>A0ABV7S8L8</accession>
<dbReference type="EMBL" id="JBHRWR010000002">
    <property type="protein sequence ID" value="MFC3572677.1"/>
    <property type="molecule type" value="Genomic_DNA"/>
</dbReference>
<dbReference type="Pfam" id="PF21311">
    <property type="entry name" value="Phage_RBD_prop"/>
    <property type="match status" value="1"/>
</dbReference>
<evidence type="ECO:0000313" key="3">
    <source>
        <dbReference type="EMBL" id="MFC3572677.1"/>
    </source>
</evidence>
<keyword evidence="1" id="KW-0732">Signal</keyword>
<comment type="caution">
    <text evidence="3">The sequence shown here is derived from an EMBL/GenBank/DDBJ whole genome shotgun (WGS) entry which is preliminary data.</text>
</comment>
<evidence type="ECO:0000259" key="2">
    <source>
        <dbReference type="Pfam" id="PF21311"/>
    </source>
</evidence>
<dbReference type="RefSeq" id="WP_310772940.1">
    <property type="nucleotide sequence ID" value="NZ_JBHRWR010000002.1"/>
</dbReference>
<evidence type="ECO:0000256" key="1">
    <source>
        <dbReference type="SAM" id="SignalP"/>
    </source>
</evidence>
<proteinExistence type="predicted"/>
<gene>
    <name evidence="3" type="ORF">ACFOZ0_05160</name>
</gene>